<keyword evidence="5 7" id="KW-0378">Hydrolase</keyword>
<dbReference type="GO" id="GO:0046872">
    <property type="term" value="F:metal ion binding"/>
    <property type="evidence" value="ECO:0007669"/>
    <property type="project" value="UniProtKB-KW"/>
</dbReference>
<dbReference type="Gene3D" id="3.40.1210.10">
    <property type="entry name" value="Survival protein SurE-like phosphatase/nucleotidase"/>
    <property type="match status" value="1"/>
</dbReference>
<keyword evidence="3" id="KW-0479">Metal-binding</keyword>
<keyword evidence="4" id="KW-0547">Nucleotide-binding</keyword>
<dbReference type="GO" id="GO:0000166">
    <property type="term" value="F:nucleotide binding"/>
    <property type="evidence" value="ECO:0007669"/>
    <property type="project" value="UniProtKB-KW"/>
</dbReference>
<dbReference type="NCBIfam" id="TIGR00087">
    <property type="entry name" value="surE"/>
    <property type="match status" value="1"/>
</dbReference>
<proteinExistence type="inferred from homology"/>
<feature type="domain" description="Survival protein SurE-like phosphatase/nucleotidase" evidence="6">
    <location>
        <begin position="7"/>
        <end position="187"/>
    </location>
</feature>
<evidence type="ECO:0000256" key="1">
    <source>
        <dbReference type="ARBA" id="ARBA00011062"/>
    </source>
</evidence>
<dbReference type="GO" id="GO:0008253">
    <property type="term" value="F:5'-nucleotidase activity"/>
    <property type="evidence" value="ECO:0007669"/>
    <property type="project" value="UniProtKB-EC"/>
</dbReference>
<gene>
    <name evidence="7" type="ORF">MNBD_ALPHA12-1861</name>
</gene>
<dbReference type="AlphaFoldDB" id="A0A3B0THY7"/>
<dbReference type="InterPro" id="IPR002828">
    <property type="entry name" value="SurE-like_Pase/nucleotidase"/>
</dbReference>
<dbReference type="EC" id="3.1.3.5" evidence="7"/>
<dbReference type="GO" id="GO:0008254">
    <property type="term" value="F:3'-nucleotidase activity"/>
    <property type="evidence" value="ECO:0007669"/>
    <property type="project" value="TreeGrafter"/>
</dbReference>
<reference evidence="7" key="1">
    <citation type="submission" date="2018-06" db="EMBL/GenBank/DDBJ databases">
        <authorList>
            <person name="Zhirakovskaya E."/>
        </authorList>
    </citation>
    <scope>NUCLEOTIDE SEQUENCE</scope>
</reference>
<dbReference type="Pfam" id="PF01975">
    <property type="entry name" value="SurE"/>
    <property type="match status" value="1"/>
</dbReference>
<accession>A0A3B0THY7</accession>
<dbReference type="PANTHER" id="PTHR30457:SF12">
    <property type="entry name" value="5'_3'-NUCLEOTIDASE SURE"/>
    <property type="match status" value="1"/>
</dbReference>
<dbReference type="EMBL" id="UOEO01000003">
    <property type="protein sequence ID" value="VAW14092.1"/>
    <property type="molecule type" value="Genomic_DNA"/>
</dbReference>
<keyword evidence="2" id="KW-0963">Cytoplasm</keyword>
<dbReference type="PANTHER" id="PTHR30457">
    <property type="entry name" value="5'-NUCLEOTIDASE SURE"/>
    <property type="match status" value="1"/>
</dbReference>
<evidence type="ECO:0000256" key="5">
    <source>
        <dbReference type="ARBA" id="ARBA00022801"/>
    </source>
</evidence>
<dbReference type="GO" id="GO:0004309">
    <property type="term" value="F:exopolyphosphatase activity"/>
    <property type="evidence" value="ECO:0007669"/>
    <property type="project" value="TreeGrafter"/>
</dbReference>
<evidence type="ECO:0000313" key="7">
    <source>
        <dbReference type="EMBL" id="VAW14092.1"/>
    </source>
</evidence>
<sequence length="259" mass="28179">MRKNPRILISNDDGIEAPGLAHLIKIAQTISDDVWVVAPATNQSGSGHRFTLGHELEFEQHAKRQFSVNGTPADCIVAGCTDLLKDRLPDVILSGVNHGQNTGDIINCSGTVAAAREGAMQGVLSIALSQGLDYELQKDICWDCTTVHGATLISGLIEIATGGDLYYNVNFPFCPVDQVSGVRFVPHQRFERSAFQHYPSKNAGKFFVSIPDTPKPMSPEHDFYVLHADNAITITPLSLRQSDISEIQRLEGKINLNGA</sequence>
<protein>
    <submittedName>
        <fullName evidence="7">5'-nucleotidase SurE</fullName>
        <ecNumber evidence="7">3.1.3.5</ecNumber>
    </submittedName>
</protein>
<evidence type="ECO:0000259" key="6">
    <source>
        <dbReference type="Pfam" id="PF01975"/>
    </source>
</evidence>
<evidence type="ECO:0000256" key="2">
    <source>
        <dbReference type="ARBA" id="ARBA00022490"/>
    </source>
</evidence>
<comment type="similarity">
    <text evidence="1">Belongs to the SurE nucleotidase family.</text>
</comment>
<evidence type="ECO:0000256" key="3">
    <source>
        <dbReference type="ARBA" id="ARBA00022723"/>
    </source>
</evidence>
<dbReference type="HAMAP" id="MF_00060">
    <property type="entry name" value="SurE"/>
    <property type="match status" value="1"/>
</dbReference>
<dbReference type="SUPFAM" id="SSF64167">
    <property type="entry name" value="SurE-like"/>
    <property type="match status" value="1"/>
</dbReference>
<evidence type="ECO:0000256" key="4">
    <source>
        <dbReference type="ARBA" id="ARBA00022741"/>
    </source>
</evidence>
<dbReference type="InterPro" id="IPR030048">
    <property type="entry name" value="SurE"/>
</dbReference>
<organism evidence="7">
    <name type="scientific">hydrothermal vent metagenome</name>
    <dbReference type="NCBI Taxonomy" id="652676"/>
    <lineage>
        <taxon>unclassified sequences</taxon>
        <taxon>metagenomes</taxon>
        <taxon>ecological metagenomes</taxon>
    </lineage>
</organism>
<dbReference type="InterPro" id="IPR036523">
    <property type="entry name" value="SurE-like_sf"/>
</dbReference>
<name>A0A3B0THY7_9ZZZZ</name>